<evidence type="ECO:0000256" key="6">
    <source>
        <dbReference type="ARBA" id="ARBA00023098"/>
    </source>
</evidence>
<accession>A0A174CWL8</accession>
<dbReference type="Proteomes" id="UP000095431">
    <property type="component" value="Unassembled WGS sequence"/>
</dbReference>
<feature type="active site" description="Proton donor" evidence="9">
    <location>
        <position position="233"/>
    </location>
</feature>
<dbReference type="EMBL" id="CABHOF010000003">
    <property type="protein sequence ID" value="VUX62350.1"/>
    <property type="molecule type" value="Genomic_DNA"/>
</dbReference>
<dbReference type="InterPro" id="IPR050048">
    <property type="entry name" value="FabV-like_NADH_b"/>
</dbReference>
<dbReference type="Proteomes" id="UP000477285">
    <property type="component" value="Unassembled WGS sequence"/>
</dbReference>
<keyword evidence="18" id="KW-1185">Reference proteome</keyword>
<evidence type="ECO:0000259" key="10">
    <source>
        <dbReference type="Pfam" id="PF07055"/>
    </source>
</evidence>
<keyword evidence="7 9" id="KW-0275">Fatty acid biosynthesis</keyword>
<dbReference type="NCBIfam" id="NF010177">
    <property type="entry name" value="PRK13656.1"/>
    <property type="match status" value="1"/>
</dbReference>
<evidence type="ECO:0000256" key="3">
    <source>
        <dbReference type="ARBA" id="ARBA00022832"/>
    </source>
</evidence>
<dbReference type="PANTHER" id="PTHR37480:SF1">
    <property type="entry name" value="ENOYL-[ACYL-CARRIER-PROTEIN] REDUCTASE [NADH]"/>
    <property type="match status" value="1"/>
</dbReference>
<evidence type="ECO:0000259" key="12">
    <source>
        <dbReference type="Pfam" id="PF12242"/>
    </source>
</evidence>
<feature type="binding site" evidence="9">
    <location>
        <begin position="47"/>
        <end position="52"/>
    </location>
    <ligand>
        <name>NAD(+)</name>
        <dbReference type="ChEBI" id="CHEBI:57540"/>
    </ligand>
</feature>
<reference evidence="16 18" key="3">
    <citation type="submission" date="2019-07" db="EMBL/GenBank/DDBJ databases">
        <authorList>
            <person name="Chang H.-W."/>
            <person name="Raman A."/>
            <person name="Venkatesh S."/>
            <person name="Gehrig J."/>
        </authorList>
    </citation>
    <scope>NUCLEOTIDE SEQUENCE [LARGE SCALE GENOMIC DNA]</scope>
    <source>
        <strain evidence="16">Blautia_wexlerae_LFYP_14</strain>
    </source>
</reference>
<dbReference type="Gene3D" id="3.40.50.720">
    <property type="entry name" value="NAD(P)-binding Rossmann-like Domain"/>
    <property type="match status" value="1"/>
</dbReference>
<dbReference type="AlphaFoldDB" id="A0A174CWL8"/>
<evidence type="ECO:0000313" key="13">
    <source>
        <dbReference type="EMBL" id="CUO16230.1"/>
    </source>
</evidence>
<evidence type="ECO:0000313" key="16">
    <source>
        <dbReference type="EMBL" id="VUX62350.1"/>
    </source>
</evidence>
<keyword evidence="6 9" id="KW-0443">Lipid metabolism</keyword>
<evidence type="ECO:0000256" key="5">
    <source>
        <dbReference type="ARBA" id="ARBA00023027"/>
    </source>
</evidence>
<dbReference type="InterPro" id="IPR010758">
    <property type="entry name" value="Trans-2-enoyl-CoA_reductase"/>
</dbReference>
<evidence type="ECO:0000313" key="15">
    <source>
        <dbReference type="EMBL" id="MZS89436.1"/>
    </source>
</evidence>
<feature type="site" description="Plays an important role in discriminating NADH against NADPH" evidence="9">
    <location>
        <position position="74"/>
    </location>
</feature>
<comment type="catalytic activity">
    <reaction evidence="8 9">
        <text>a 2,3-saturated acyl-CoA + NAD(+) = a (2E)-enoyl-CoA + NADH + H(+)</text>
        <dbReference type="Rhea" id="RHEA:18177"/>
        <dbReference type="ChEBI" id="CHEBI:15378"/>
        <dbReference type="ChEBI" id="CHEBI:57540"/>
        <dbReference type="ChEBI" id="CHEBI:57945"/>
        <dbReference type="ChEBI" id="CHEBI:58856"/>
        <dbReference type="ChEBI" id="CHEBI:65111"/>
        <dbReference type="EC" id="1.3.1.44"/>
    </reaction>
</comment>
<evidence type="ECO:0000256" key="1">
    <source>
        <dbReference type="ARBA" id="ARBA00011245"/>
    </source>
</evidence>
<feature type="binding site" evidence="9">
    <location>
        <begin position="269"/>
        <end position="271"/>
    </location>
    <ligand>
        <name>NAD(+)</name>
        <dbReference type="ChEBI" id="CHEBI:57540"/>
    </ligand>
</feature>
<comment type="function">
    <text evidence="9">Involved in the fatty acid synthesis (FAS II). Catalyzes the reduction of a carbon-carbon double bond in an enoyl moiety that is covalently linked to a coenzyme A (CoA).</text>
</comment>
<evidence type="ECO:0000313" key="19">
    <source>
        <dbReference type="Proteomes" id="UP000477156"/>
    </source>
</evidence>
<dbReference type="EC" id="1.3.1.44" evidence="9"/>
<evidence type="ECO:0000313" key="17">
    <source>
        <dbReference type="Proteomes" id="UP000095431"/>
    </source>
</evidence>
<dbReference type="RefSeq" id="WP_008707571.1">
    <property type="nucleotide sequence ID" value="NZ_BTHH01000013.1"/>
</dbReference>
<dbReference type="GO" id="GO:0006633">
    <property type="term" value="P:fatty acid biosynthetic process"/>
    <property type="evidence" value="ECO:0007669"/>
    <property type="project" value="UniProtKB-UniRule"/>
</dbReference>
<dbReference type="EMBL" id="CYZN01000012">
    <property type="protein sequence ID" value="CUO16230.1"/>
    <property type="molecule type" value="Genomic_DNA"/>
</dbReference>
<name>A0A174CWL8_9FIRM</name>
<keyword evidence="2 9" id="KW-0444">Lipid biosynthesis</keyword>
<dbReference type="EMBL" id="WWVQ01000017">
    <property type="protein sequence ID" value="MZL33302.1"/>
    <property type="molecule type" value="Genomic_DNA"/>
</dbReference>
<evidence type="ECO:0000256" key="7">
    <source>
        <dbReference type="ARBA" id="ARBA00023160"/>
    </source>
</evidence>
<reference evidence="19 20" key="2">
    <citation type="journal article" date="2019" name="Nat. Med.">
        <title>A library of human gut bacterial isolates paired with longitudinal multiomics data enables mechanistic microbiome research.</title>
        <authorList>
            <person name="Poyet M."/>
            <person name="Groussin M."/>
            <person name="Gibbons S.M."/>
            <person name="Avila-Pacheco J."/>
            <person name="Jiang X."/>
            <person name="Kearney S.M."/>
            <person name="Perrotta A.R."/>
            <person name="Berdy B."/>
            <person name="Zhao S."/>
            <person name="Lieberman T.D."/>
            <person name="Swanson P.K."/>
            <person name="Smith M."/>
            <person name="Roesemann S."/>
            <person name="Alexander J.E."/>
            <person name="Rich S.A."/>
            <person name="Livny J."/>
            <person name="Vlamakis H."/>
            <person name="Clish C."/>
            <person name="Bullock K."/>
            <person name="Deik A."/>
            <person name="Scott J."/>
            <person name="Pierce K.A."/>
            <person name="Xavier R.J."/>
            <person name="Alm E.J."/>
        </authorList>
    </citation>
    <scope>NUCLEOTIDE SEQUENCE [LARGE SCALE GENOMIC DNA]</scope>
    <source>
        <strain evidence="14 20">BIOML-A1</strain>
        <strain evidence="15 19">BIOML-A12</strain>
    </source>
</reference>
<evidence type="ECO:0000259" key="11">
    <source>
        <dbReference type="Pfam" id="PF12241"/>
    </source>
</evidence>
<comment type="subunit">
    <text evidence="1 9">Monomer.</text>
</comment>
<evidence type="ECO:0000256" key="4">
    <source>
        <dbReference type="ARBA" id="ARBA00023002"/>
    </source>
</evidence>
<keyword evidence="3 9" id="KW-0276">Fatty acid metabolism</keyword>
<evidence type="ECO:0000256" key="2">
    <source>
        <dbReference type="ARBA" id="ARBA00022516"/>
    </source>
</evidence>
<dbReference type="Proteomes" id="UP000366766">
    <property type="component" value="Unassembled WGS sequence"/>
</dbReference>
<dbReference type="EMBL" id="WWVF01000018">
    <property type="protein sequence ID" value="MZS89436.1"/>
    <property type="molecule type" value="Genomic_DNA"/>
</dbReference>
<gene>
    <name evidence="9 14" type="primary">fabV</name>
    <name evidence="16" type="ORF">BWLFYP14_00434</name>
    <name evidence="13" type="ORF">ERS852478_02014</name>
    <name evidence="15" type="ORF">GT712_10235</name>
    <name evidence="14" type="ORF">GT728_08860</name>
</gene>
<dbReference type="Pfam" id="PF12242">
    <property type="entry name" value="Eno-Rase_NADH_b"/>
    <property type="match status" value="1"/>
</dbReference>
<dbReference type="NCBIfam" id="NF043048">
    <property type="entry name" value="EnoyACPredFabV"/>
    <property type="match status" value="1"/>
</dbReference>
<evidence type="ECO:0000313" key="14">
    <source>
        <dbReference type="EMBL" id="MZL33302.1"/>
    </source>
</evidence>
<evidence type="ECO:0000313" key="20">
    <source>
        <dbReference type="Proteomes" id="UP000477285"/>
    </source>
</evidence>
<feature type="domain" description="Enoyl reductase FAD binding" evidence="10">
    <location>
        <begin position="320"/>
        <end position="383"/>
    </location>
</feature>
<dbReference type="HAMAP" id="MF_01838">
    <property type="entry name" value="FabV_reductase"/>
    <property type="match status" value="1"/>
</dbReference>
<dbReference type="Pfam" id="PF12241">
    <property type="entry name" value="Enoyl_reductase"/>
    <property type="match status" value="1"/>
</dbReference>
<evidence type="ECO:0000256" key="8">
    <source>
        <dbReference type="ARBA" id="ARBA00048302"/>
    </source>
</evidence>
<comment type="pathway">
    <text evidence="9">Lipid metabolism; fatty acid biosynthesis.</text>
</comment>
<organism evidence="13 17">
    <name type="scientific">Blautia wexlerae</name>
    <dbReference type="NCBI Taxonomy" id="418240"/>
    <lineage>
        <taxon>Bacteria</taxon>
        <taxon>Bacillati</taxon>
        <taxon>Bacillota</taxon>
        <taxon>Clostridia</taxon>
        <taxon>Lachnospirales</taxon>
        <taxon>Lachnospiraceae</taxon>
        <taxon>Blautia</taxon>
    </lineage>
</organism>
<keyword evidence="4 9" id="KW-0560">Oxidoreductase</keyword>
<comment type="similarity">
    <text evidence="9">Belongs to the TER reductase family.</text>
</comment>
<evidence type="ECO:0000256" key="9">
    <source>
        <dbReference type="HAMAP-Rule" id="MF_01838"/>
    </source>
</evidence>
<dbReference type="PANTHER" id="PTHR37480">
    <property type="entry name" value="ENOYL-[ACYL-CARRIER-PROTEIN] REDUCTASE [NADH]"/>
    <property type="match status" value="1"/>
</dbReference>
<keyword evidence="5 9" id="KW-0520">NAD</keyword>
<feature type="binding site" evidence="9">
    <location>
        <position position="223"/>
    </location>
    <ligand>
        <name>substrate</name>
    </ligand>
</feature>
<feature type="domain" description="Trans-2-enoyl-CoA reductase catalytic" evidence="11">
    <location>
        <begin position="81"/>
        <end position="313"/>
    </location>
</feature>
<dbReference type="GO" id="GO:0050343">
    <property type="term" value="F:trans-2-enoyl-CoA reductase (NADH) activity"/>
    <property type="evidence" value="ECO:0007669"/>
    <property type="project" value="UniProtKB-UniRule"/>
</dbReference>
<proteinExistence type="inferred from homology"/>
<dbReference type="Proteomes" id="UP000477156">
    <property type="component" value="Unassembled WGS sequence"/>
</dbReference>
<protein>
    <recommendedName>
        <fullName evidence="9">Trans-2-enoyl-CoA reductase [NADH]</fullName>
        <shortName evidence="9">TER</shortName>
        <ecNumber evidence="9">1.3.1.44</ecNumber>
    </recommendedName>
</protein>
<dbReference type="Pfam" id="PF07055">
    <property type="entry name" value="Eno-Rase_FAD_bd"/>
    <property type="match status" value="1"/>
</dbReference>
<feature type="binding site" evidence="9">
    <location>
        <begin position="138"/>
        <end position="139"/>
    </location>
    <ligand>
        <name>NAD(+)</name>
        <dbReference type="ChEBI" id="CHEBI:57540"/>
    </ligand>
</feature>
<feature type="binding site" evidence="9">
    <location>
        <begin position="110"/>
        <end position="111"/>
    </location>
    <ligand>
        <name>NAD(+)</name>
        <dbReference type="ChEBI" id="CHEBI:57540"/>
    </ligand>
</feature>
<dbReference type="UniPathway" id="UPA00094"/>
<reference evidence="13 17" key="1">
    <citation type="submission" date="2015-09" db="EMBL/GenBank/DDBJ databases">
        <authorList>
            <consortium name="Pathogen Informatics"/>
        </authorList>
    </citation>
    <scope>NUCLEOTIDE SEQUENCE [LARGE SCALE GENOMIC DNA]</scope>
    <source>
        <strain evidence="13 17">2789STDY5834863</strain>
    </source>
</reference>
<dbReference type="GO" id="GO:0051287">
    <property type="term" value="F:NAD binding"/>
    <property type="evidence" value="ECO:0007669"/>
    <property type="project" value="UniProtKB-UniRule"/>
</dbReference>
<feature type="binding site" evidence="9">
    <location>
        <position position="242"/>
    </location>
    <ligand>
        <name>NAD(+)</name>
        <dbReference type="ChEBI" id="CHEBI:57540"/>
    </ligand>
</feature>
<dbReference type="GO" id="GO:0004318">
    <property type="term" value="F:enoyl-[acyl-carrier-protein] reductase (NADH) activity"/>
    <property type="evidence" value="ECO:0007669"/>
    <property type="project" value="TreeGrafter"/>
</dbReference>
<evidence type="ECO:0000313" key="18">
    <source>
        <dbReference type="Proteomes" id="UP000366766"/>
    </source>
</evidence>
<dbReference type="InterPro" id="IPR024906">
    <property type="entry name" value="Eno_Rdtase_FAD-bd_dom"/>
</dbReference>
<dbReference type="InterPro" id="IPR024910">
    <property type="entry name" value="Enoyl-CoA_Rdtase_cat_dom"/>
</dbReference>
<feature type="binding site" evidence="9">
    <location>
        <begin position="73"/>
        <end position="74"/>
    </location>
    <ligand>
        <name>NAD(+)</name>
        <dbReference type="ChEBI" id="CHEBI:57540"/>
    </ligand>
</feature>
<dbReference type="eggNOG" id="COG3007">
    <property type="taxonomic scope" value="Bacteria"/>
</dbReference>
<feature type="domain" description="Trans-2-enoyl-CoA reductase-like NAD(P)H binding" evidence="12">
    <location>
        <begin position="2"/>
        <end position="78"/>
    </location>
</feature>
<sequence length="394" mass="44093">MIIEPKVREYICTTAHPQGCAESVRNQADYACKQGMVNGTKKALIIGCSTGYGLASRICALENCGADTLGIMFERQANGRRTATPGWYNTAEFHRLASGKGVYAKTINGDAFSKEIKEKAIELIKQDLGKVDLVVYSLAAPRRTDAEGKTWSSCLKTTDEPFTEKSLDLRNNEITEKTVEPATEEEVLSTVKVMGGEDWADWIDALKAADVLTENAVTVAYSYIGPELTYPIYYHGTIGTAKQHLQKTMSEINQAHPDVRAVISVNKGLVTQASAAIPVVPLYFAILYKVMKRAGNHENCIQQIARLFTQKLYTPEGFRTDENGFIRMDDYELLPEIQEEVKKCWKAVTTDTVNQYCDIDGYWEDFYHMFGFHYSDIDYTQDVDANVEINGIVM</sequence>